<evidence type="ECO:0000256" key="8">
    <source>
        <dbReference type="ARBA" id="ARBA00022989"/>
    </source>
</evidence>
<feature type="transmembrane region" description="Helical" evidence="10">
    <location>
        <begin position="98"/>
        <end position="118"/>
    </location>
</feature>
<dbReference type="InterPro" id="IPR007315">
    <property type="entry name" value="PIG-V/Gpi18"/>
</dbReference>
<keyword evidence="3" id="KW-0337">GPI-anchor biosynthesis</keyword>
<accession>A0ABT3B596</accession>
<feature type="transmembrane region" description="Helical" evidence="10">
    <location>
        <begin position="389"/>
        <end position="409"/>
    </location>
</feature>
<evidence type="ECO:0000256" key="4">
    <source>
        <dbReference type="ARBA" id="ARBA00022676"/>
    </source>
</evidence>
<feature type="transmembrane region" description="Helical" evidence="10">
    <location>
        <begin position="7"/>
        <end position="32"/>
    </location>
</feature>
<feature type="transmembrane region" description="Helical" evidence="10">
    <location>
        <begin position="206"/>
        <end position="223"/>
    </location>
</feature>
<keyword evidence="12" id="KW-1185">Reference proteome</keyword>
<dbReference type="PANTHER" id="PTHR12468:SF2">
    <property type="entry name" value="GPI MANNOSYLTRANSFERASE 2"/>
    <property type="match status" value="1"/>
</dbReference>
<dbReference type="PANTHER" id="PTHR12468">
    <property type="entry name" value="GPI MANNOSYLTRANSFERASE 2"/>
    <property type="match status" value="1"/>
</dbReference>
<keyword evidence="5" id="KW-0808">Transferase</keyword>
<feature type="transmembrane region" description="Helical" evidence="10">
    <location>
        <begin position="169"/>
        <end position="194"/>
    </location>
</feature>
<evidence type="ECO:0000313" key="12">
    <source>
        <dbReference type="Proteomes" id="UP001526143"/>
    </source>
</evidence>
<keyword evidence="8 10" id="KW-1133">Transmembrane helix</keyword>
<feature type="transmembrane region" description="Helical" evidence="10">
    <location>
        <begin position="305"/>
        <end position="335"/>
    </location>
</feature>
<evidence type="ECO:0000256" key="10">
    <source>
        <dbReference type="SAM" id="Phobius"/>
    </source>
</evidence>
<name>A0ABT3B596_9CYAN</name>
<evidence type="ECO:0000256" key="3">
    <source>
        <dbReference type="ARBA" id="ARBA00022502"/>
    </source>
</evidence>
<evidence type="ECO:0000256" key="6">
    <source>
        <dbReference type="ARBA" id="ARBA00022692"/>
    </source>
</evidence>
<dbReference type="EMBL" id="JAOWRF010000339">
    <property type="protein sequence ID" value="MCV3216545.1"/>
    <property type="molecule type" value="Genomic_DNA"/>
</dbReference>
<gene>
    <name evidence="11" type="ORF">OGM63_24045</name>
</gene>
<reference evidence="11 12" key="1">
    <citation type="submission" date="2022-10" db="EMBL/GenBank/DDBJ databases">
        <title>Identification of biosynthetic pathway for the production of the potent trypsin inhibitor radiosumin.</title>
        <authorList>
            <person name="Fewer D.P."/>
            <person name="Delbaje E."/>
            <person name="Ouyang X."/>
            <person name="Agostino P.D."/>
            <person name="Wahlsten M."/>
            <person name="Jokela J."/>
            <person name="Permi P."/>
            <person name="Haapaniemi E."/>
            <person name="Koistinen H."/>
        </authorList>
    </citation>
    <scope>NUCLEOTIDE SEQUENCE [LARGE SCALE GENOMIC DNA]</scope>
    <source>
        <strain evidence="11 12">NIES-515</strain>
    </source>
</reference>
<dbReference type="RefSeq" id="WP_263748200.1">
    <property type="nucleotide sequence ID" value="NZ_JAOWRF010000339.1"/>
</dbReference>
<dbReference type="GO" id="GO:0016757">
    <property type="term" value="F:glycosyltransferase activity"/>
    <property type="evidence" value="ECO:0007669"/>
    <property type="project" value="UniProtKB-KW"/>
</dbReference>
<feature type="transmembrane region" description="Helical" evidence="10">
    <location>
        <begin position="130"/>
        <end position="149"/>
    </location>
</feature>
<dbReference type="Pfam" id="PF04188">
    <property type="entry name" value="Mannosyl_trans2"/>
    <property type="match status" value="1"/>
</dbReference>
<comment type="caution">
    <text evidence="11">The sequence shown here is derived from an EMBL/GenBank/DDBJ whole genome shotgun (WGS) entry which is preliminary data.</text>
</comment>
<protein>
    <submittedName>
        <fullName evidence="11">Mannosyltransferase family protein</fullName>
    </submittedName>
</protein>
<evidence type="ECO:0000256" key="5">
    <source>
        <dbReference type="ARBA" id="ARBA00022679"/>
    </source>
</evidence>
<comment type="pathway">
    <text evidence="2">Glycolipid biosynthesis; glycosylphosphatidylinositol-anchor biosynthesis.</text>
</comment>
<evidence type="ECO:0000313" key="11">
    <source>
        <dbReference type="EMBL" id="MCV3216545.1"/>
    </source>
</evidence>
<evidence type="ECO:0000256" key="7">
    <source>
        <dbReference type="ARBA" id="ARBA00022824"/>
    </source>
</evidence>
<keyword evidence="4 11" id="KW-0328">Glycosyltransferase</keyword>
<keyword evidence="6 10" id="KW-0812">Transmembrane</keyword>
<comment type="subcellular location">
    <subcellularLocation>
        <location evidence="1">Endoplasmic reticulum membrane</location>
        <topology evidence="1">Multi-pass membrane protein</topology>
    </subcellularLocation>
</comment>
<evidence type="ECO:0000256" key="1">
    <source>
        <dbReference type="ARBA" id="ARBA00004477"/>
    </source>
</evidence>
<feature type="transmembrane region" description="Helical" evidence="10">
    <location>
        <begin position="341"/>
        <end position="358"/>
    </location>
</feature>
<dbReference type="Proteomes" id="UP001526143">
    <property type="component" value="Unassembled WGS sequence"/>
</dbReference>
<proteinExistence type="predicted"/>
<evidence type="ECO:0000256" key="2">
    <source>
        <dbReference type="ARBA" id="ARBA00004687"/>
    </source>
</evidence>
<evidence type="ECO:0000256" key="9">
    <source>
        <dbReference type="ARBA" id="ARBA00023136"/>
    </source>
</evidence>
<keyword evidence="7" id="KW-0256">Endoplasmic reticulum</keyword>
<keyword evidence="9 10" id="KW-0472">Membrane</keyword>
<sequence length="415" mass="46232">MINKNKLFFPLLMWLSSRIFICIIMLVIVPLIPPLPGGVAAKFGWDVFFSWDSNFYEAIATFGYNYSIPGKQLPSVAFFPLFPLVTHAFMSVGLPFKVAGTLINNLAFLGALIVLYAWMNERHDKQKARWVTASLAWCPLSLFGTVIYSEGLYLLFSTATLKAFDKQQYGWTALWGAIATAARPTGIALIPALMLVSLWERRGVKAYIASLAAGGGLFLFSLYCQVTMGDALAFLHAQKAWRPSLGFDWLRWLKMIMQIVVGTTNWKYGYIKDPWHPLIFAIIIGSASLLWYFRNKLNATKVNYGFACLGLFLWLLAGDPLTNVVMIFGGTYLLWRLRGELSLITVVYGLCGIGMLLASGGTISLNRLSYGIVSLAIACGVLLARDYFWGRAVMGFFAILLASFAVRFAQDQWVA</sequence>
<organism evidence="11 12">
    <name type="scientific">Plectonema radiosum NIES-515</name>
    <dbReference type="NCBI Taxonomy" id="2986073"/>
    <lineage>
        <taxon>Bacteria</taxon>
        <taxon>Bacillati</taxon>
        <taxon>Cyanobacteriota</taxon>
        <taxon>Cyanophyceae</taxon>
        <taxon>Oscillatoriophycideae</taxon>
        <taxon>Oscillatoriales</taxon>
        <taxon>Microcoleaceae</taxon>
        <taxon>Plectonema</taxon>
    </lineage>
</organism>
<feature type="transmembrane region" description="Helical" evidence="10">
    <location>
        <begin position="275"/>
        <end position="293"/>
    </location>
</feature>